<gene>
    <name evidence="1" type="ORF">ACFSBJ_01745</name>
</gene>
<evidence type="ECO:0008006" key="3">
    <source>
        <dbReference type="Google" id="ProtNLM"/>
    </source>
</evidence>
<proteinExistence type="predicted"/>
<sequence length="331" mass="35608">MSDRAVERGGHDPAVDVPTLLGDDYEAFEAILSGEDAGPVAVVGEPFSGRGSVLDRAVRALDATRVSLDPGDGIDHIRAQLDGAPVVIEDCQHLYERRIGGFEKLSAFLDDLASVDAPVVTGWNRYAWAYLAAVQALGPAFPVRVEVQSLSADRIAELVLARYDEMPAFLADDPEQSGLAVTTRHELGWRDWSVSVPIPTLDPVAVRSLFSDSDPDPADVTFGRLAAVSNGNLGVATAIWEARHGSEVRPSDIAVPTSDRDLSREEAFCLRIVLAKERVDRAQLTDIVDELDRVLGRLSRDGLVTVEDGLVELVPAAVPTAVATTERGRIL</sequence>
<comment type="caution">
    <text evidence="1">The sequence shown here is derived from an EMBL/GenBank/DDBJ whole genome shotgun (WGS) entry which is preliminary data.</text>
</comment>
<dbReference type="Proteomes" id="UP001597075">
    <property type="component" value="Unassembled WGS sequence"/>
</dbReference>
<accession>A0ABD6CTW1</accession>
<dbReference type="EMBL" id="JBHUDL010000004">
    <property type="protein sequence ID" value="MFD1632475.1"/>
    <property type="molecule type" value="Genomic_DNA"/>
</dbReference>
<evidence type="ECO:0000313" key="2">
    <source>
        <dbReference type="Proteomes" id="UP001597075"/>
    </source>
</evidence>
<dbReference type="AlphaFoldDB" id="A0ABD6CTW1"/>
<organism evidence="1 2">
    <name type="scientific">Haloplanus ruber</name>
    <dbReference type="NCBI Taxonomy" id="869892"/>
    <lineage>
        <taxon>Archaea</taxon>
        <taxon>Methanobacteriati</taxon>
        <taxon>Methanobacteriota</taxon>
        <taxon>Stenosarchaea group</taxon>
        <taxon>Halobacteria</taxon>
        <taxon>Halobacteriales</taxon>
        <taxon>Haloferacaceae</taxon>
        <taxon>Haloplanus</taxon>
    </lineage>
</organism>
<name>A0ABD6CTW1_9EURY</name>
<dbReference type="RefSeq" id="WP_256406230.1">
    <property type="nucleotide sequence ID" value="NZ_CP187151.1"/>
</dbReference>
<evidence type="ECO:0000313" key="1">
    <source>
        <dbReference type="EMBL" id="MFD1632475.1"/>
    </source>
</evidence>
<keyword evidence="2" id="KW-1185">Reference proteome</keyword>
<reference evidence="1 2" key="1">
    <citation type="journal article" date="2019" name="Int. J. Syst. Evol. Microbiol.">
        <title>The Global Catalogue of Microorganisms (GCM) 10K type strain sequencing project: providing services to taxonomists for standard genome sequencing and annotation.</title>
        <authorList>
            <consortium name="The Broad Institute Genomics Platform"/>
            <consortium name="The Broad Institute Genome Sequencing Center for Infectious Disease"/>
            <person name="Wu L."/>
            <person name="Ma J."/>
        </authorList>
    </citation>
    <scope>NUCLEOTIDE SEQUENCE [LARGE SCALE GENOMIC DNA]</scope>
    <source>
        <strain evidence="1 2">CGMCC 1.10594</strain>
    </source>
</reference>
<protein>
    <recommendedName>
        <fullName evidence="3">ATP-binding protein</fullName>
    </recommendedName>
</protein>